<gene>
    <name evidence="7" type="ORF">D1224_07420</name>
</gene>
<feature type="transmembrane region" description="Helical" evidence="6">
    <location>
        <begin position="407"/>
        <end position="425"/>
    </location>
</feature>
<name>A0A399R1F7_9PROT</name>
<dbReference type="Pfam" id="PF00209">
    <property type="entry name" value="SNF"/>
    <property type="match status" value="2"/>
</dbReference>
<dbReference type="PANTHER" id="PTHR42948">
    <property type="entry name" value="TRANSPORTER"/>
    <property type="match status" value="1"/>
</dbReference>
<dbReference type="PANTHER" id="PTHR42948:SF1">
    <property type="entry name" value="TRANSPORTER"/>
    <property type="match status" value="1"/>
</dbReference>
<evidence type="ECO:0000256" key="3">
    <source>
        <dbReference type="ARBA" id="ARBA00022692"/>
    </source>
</evidence>
<feature type="transmembrane region" description="Helical" evidence="6">
    <location>
        <begin position="246"/>
        <end position="265"/>
    </location>
</feature>
<accession>A0A399R1F7</accession>
<feature type="transmembrane region" description="Helical" evidence="6">
    <location>
        <begin position="196"/>
        <end position="217"/>
    </location>
</feature>
<feature type="transmembrane region" description="Helical" evidence="6">
    <location>
        <begin position="277"/>
        <end position="301"/>
    </location>
</feature>
<evidence type="ECO:0000313" key="8">
    <source>
        <dbReference type="Proteomes" id="UP000265431"/>
    </source>
</evidence>
<keyword evidence="3 6" id="KW-0812">Transmembrane</keyword>
<evidence type="ECO:0000313" key="7">
    <source>
        <dbReference type="EMBL" id="RIJ24065.1"/>
    </source>
</evidence>
<feature type="transmembrane region" description="Helical" evidence="6">
    <location>
        <begin position="81"/>
        <end position="103"/>
    </location>
</feature>
<feature type="transmembrane region" description="Helical" evidence="6">
    <location>
        <begin position="51"/>
        <end position="69"/>
    </location>
</feature>
<dbReference type="CDD" id="cd10336">
    <property type="entry name" value="SLC6sbd_Tyt1-Like"/>
    <property type="match status" value="1"/>
</dbReference>
<dbReference type="InterPro" id="IPR047218">
    <property type="entry name" value="YocR/YhdH-like"/>
</dbReference>
<keyword evidence="4 6" id="KW-1133">Transmembrane helix</keyword>
<dbReference type="InterPro" id="IPR037272">
    <property type="entry name" value="SNS_sf"/>
</dbReference>
<evidence type="ECO:0000256" key="6">
    <source>
        <dbReference type="SAM" id="Phobius"/>
    </source>
</evidence>
<feature type="transmembrane region" description="Helical" evidence="6">
    <location>
        <begin position="369"/>
        <end position="387"/>
    </location>
</feature>
<dbReference type="AlphaFoldDB" id="A0A399R1F7"/>
<keyword evidence="5 6" id="KW-0472">Membrane</keyword>
<feature type="transmembrane region" description="Helical" evidence="6">
    <location>
        <begin position="124"/>
        <end position="148"/>
    </location>
</feature>
<dbReference type="NCBIfam" id="NF037979">
    <property type="entry name" value="Na_transp"/>
    <property type="match status" value="1"/>
</dbReference>
<organism evidence="7 8">
    <name type="scientific">Henriciella barbarensis</name>
    <dbReference type="NCBI Taxonomy" id="86342"/>
    <lineage>
        <taxon>Bacteria</taxon>
        <taxon>Pseudomonadati</taxon>
        <taxon>Pseudomonadota</taxon>
        <taxon>Alphaproteobacteria</taxon>
        <taxon>Hyphomonadales</taxon>
        <taxon>Hyphomonadaceae</taxon>
        <taxon>Henriciella</taxon>
    </lineage>
</organism>
<keyword evidence="2" id="KW-0813">Transport</keyword>
<feature type="transmembrane region" description="Helical" evidence="6">
    <location>
        <begin position="327"/>
        <end position="349"/>
    </location>
</feature>
<keyword evidence="8" id="KW-1185">Reference proteome</keyword>
<evidence type="ECO:0000256" key="1">
    <source>
        <dbReference type="ARBA" id="ARBA00004141"/>
    </source>
</evidence>
<dbReference type="InterPro" id="IPR000175">
    <property type="entry name" value="Na/ntran_symport"/>
</dbReference>
<evidence type="ECO:0000256" key="5">
    <source>
        <dbReference type="ARBA" id="ARBA00023136"/>
    </source>
</evidence>
<dbReference type="SUPFAM" id="SSF161070">
    <property type="entry name" value="SNF-like"/>
    <property type="match status" value="1"/>
</dbReference>
<dbReference type="OrthoDB" id="9762833at2"/>
<dbReference type="RefSeq" id="WP_119379254.1">
    <property type="nucleotide sequence ID" value="NZ_QWGB01000005.1"/>
</dbReference>
<evidence type="ECO:0000256" key="2">
    <source>
        <dbReference type="ARBA" id="ARBA00022448"/>
    </source>
</evidence>
<dbReference type="GO" id="GO:0016020">
    <property type="term" value="C:membrane"/>
    <property type="evidence" value="ECO:0007669"/>
    <property type="project" value="UniProtKB-SubCell"/>
</dbReference>
<evidence type="ECO:0000256" key="4">
    <source>
        <dbReference type="ARBA" id="ARBA00022989"/>
    </source>
</evidence>
<dbReference type="Proteomes" id="UP000265431">
    <property type="component" value="Unassembled WGS sequence"/>
</dbReference>
<sequence length="435" mass="46455">MEQFRPFGRLGEVTETNAENQAEQSFRTSEEARHENANVGSYHRVWKSDTAFIVSTAAAAIGLGNLWRFPYLLGEQGGGAFLIAYLVCLLVVALPIAVIELAAGRRTRSGVLGAFRVAGPRSRYFGYIVLFLIFLITSYYLVLTGWTFSYALDSFDGDFQPFDAYQQGWGSLVAFLLVLVFACIPLFLGVGAIEKVAFVTAPTLLVVLAGIGVYAYLESDGWGQSVEFLTGFEGADLMDASVWYKALGQSFYSLMIGQGYLLTYGRHVAAGTNLPRAAGVIAFVNAGAGISAGFVLFPFVFASGADPAQGPELIFAVLPNAISEIPFGYVVGVSLFIAFFLAAFTSCVASLKTIVDGIFGMRICSYRRAMLIAVGALLFAGLPSALSYTGLELSIGSEAVLDRVDNLTGSALVIFAGIIGAGLLIKAGRHRRPPS</sequence>
<comment type="caution">
    <text evidence="7">The sequence shown here is derived from an EMBL/GenBank/DDBJ whole genome shotgun (WGS) entry which is preliminary data.</text>
</comment>
<feature type="transmembrane region" description="Helical" evidence="6">
    <location>
        <begin position="168"/>
        <end position="189"/>
    </location>
</feature>
<dbReference type="PROSITE" id="PS50267">
    <property type="entry name" value="NA_NEUROTRAN_SYMP_3"/>
    <property type="match status" value="1"/>
</dbReference>
<protein>
    <submittedName>
        <fullName evidence="7">Sodium-dependent transporter</fullName>
    </submittedName>
</protein>
<dbReference type="EMBL" id="QWGB01000005">
    <property type="protein sequence ID" value="RIJ24065.1"/>
    <property type="molecule type" value="Genomic_DNA"/>
</dbReference>
<dbReference type="PRINTS" id="PR00176">
    <property type="entry name" value="NANEUSMPORT"/>
</dbReference>
<reference evidence="7 8" key="1">
    <citation type="submission" date="2018-08" db="EMBL/GenBank/DDBJ databases">
        <title>Henriciella mobilis sp. nov., isolated from seawater.</title>
        <authorList>
            <person name="Cheng H."/>
            <person name="Wu Y.-H."/>
            <person name="Xu X.-W."/>
            <person name="Guo L.-L."/>
        </authorList>
    </citation>
    <scope>NUCLEOTIDE SEQUENCE [LARGE SCALE GENOMIC DNA]</scope>
    <source>
        <strain evidence="7 8">CCUG66934</strain>
    </source>
</reference>
<comment type="subcellular location">
    <subcellularLocation>
        <location evidence="1">Membrane</location>
        <topology evidence="1">Multi-pass membrane protein</topology>
    </subcellularLocation>
</comment>
<proteinExistence type="predicted"/>